<dbReference type="eggNOG" id="ENOG5032Y6H">
    <property type="taxonomic scope" value="Bacteria"/>
</dbReference>
<accession>H0UKR1</accession>
<dbReference type="Proteomes" id="UP000003806">
    <property type="component" value="Chromosome"/>
</dbReference>
<dbReference type="AlphaFoldDB" id="H0UKR1"/>
<evidence type="ECO:0000313" key="1">
    <source>
        <dbReference type="EMBL" id="EHM13270.1"/>
    </source>
</evidence>
<proteinExistence type="predicted"/>
<organism evidence="1 2">
    <name type="scientific">Jonquetella anthropi DSM 22815</name>
    <dbReference type="NCBI Taxonomy" id="885272"/>
    <lineage>
        <taxon>Bacteria</taxon>
        <taxon>Thermotogati</taxon>
        <taxon>Synergistota</taxon>
        <taxon>Synergistia</taxon>
        <taxon>Synergistales</taxon>
        <taxon>Dethiosulfovibrionaceae</taxon>
        <taxon>Jonquetella</taxon>
    </lineage>
</organism>
<sequence length="133" mass="15474">MAIQYVLVTNNPKIECPAGDNVRLQFVNDCSNKVLIAGRDLLHKGWHLMNHPLYGNFRPYQQPFRTLLLREGRSGEAFDEYGLNLLENALDVYANCGRPHVTPQNCFPRFLDDYQTIDRELMQETFIKCGFHR</sequence>
<evidence type="ECO:0008006" key="3">
    <source>
        <dbReference type="Google" id="ProtNLM"/>
    </source>
</evidence>
<reference evidence="1 2" key="1">
    <citation type="submission" date="2011-11" db="EMBL/GenBank/DDBJ databases">
        <title>The Noncontiguous Finished genome of Jonquetella anthropi DSM 22815.</title>
        <authorList>
            <consortium name="US DOE Joint Genome Institute (JGI-PGF)"/>
            <person name="Lucas S."/>
            <person name="Copeland A."/>
            <person name="Lapidus A."/>
            <person name="Glavina del Rio T."/>
            <person name="Dalin E."/>
            <person name="Tice H."/>
            <person name="Bruce D."/>
            <person name="Goodwin L."/>
            <person name="Pitluck S."/>
            <person name="Peters L."/>
            <person name="Mikhailova N."/>
            <person name="Held B."/>
            <person name="Kyrpides N."/>
            <person name="Mavromatis K."/>
            <person name="Ivanova N."/>
            <person name="Markowitz V."/>
            <person name="Cheng J.-F."/>
            <person name="Hugenholtz P."/>
            <person name="Woyke T."/>
            <person name="Wu D."/>
            <person name="Gronow S."/>
            <person name="Wellnitz S."/>
            <person name="Brambilla E."/>
            <person name="Klenk H.-P."/>
            <person name="Eisen J.A."/>
        </authorList>
    </citation>
    <scope>NUCLEOTIDE SEQUENCE [LARGE SCALE GENOMIC DNA]</scope>
    <source>
        <strain evidence="1 2">DSM 22815</strain>
    </source>
</reference>
<dbReference type="HOGENOM" id="CLU_132073_1_0_0"/>
<dbReference type="InterPro" id="IPR047735">
    <property type="entry name" value="GrdX-like"/>
</dbReference>
<dbReference type="STRING" id="885272.JonanDRAFT_0897"/>
<dbReference type="EMBL" id="CM001376">
    <property type="protein sequence ID" value="EHM13270.1"/>
    <property type="molecule type" value="Genomic_DNA"/>
</dbReference>
<protein>
    <recommendedName>
        <fullName evidence="3">GrdX protein</fullName>
    </recommendedName>
</protein>
<gene>
    <name evidence="1" type="ORF">JonanDRAFT_0897</name>
</gene>
<dbReference type="OrthoDB" id="9815289at2"/>
<keyword evidence="2" id="KW-1185">Reference proteome</keyword>
<name>H0UKR1_9BACT</name>
<evidence type="ECO:0000313" key="2">
    <source>
        <dbReference type="Proteomes" id="UP000003806"/>
    </source>
</evidence>
<dbReference type="NCBIfam" id="NF038093">
    <property type="entry name" value="GrdX"/>
    <property type="match status" value="1"/>
</dbReference>